<dbReference type="AlphaFoldDB" id="A0A8K0RDC1"/>
<evidence type="ECO:0000313" key="2">
    <source>
        <dbReference type="EMBL" id="KAH7090248.1"/>
    </source>
</evidence>
<accession>A0A8K0RDC1</accession>
<proteinExistence type="predicted"/>
<dbReference type="Gene3D" id="3.30.710.10">
    <property type="entry name" value="Potassium Channel Kv1.1, Chain A"/>
    <property type="match status" value="1"/>
</dbReference>
<evidence type="ECO:0000259" key="1">
    <source>
        <dbReference type="Pfam" id="PF00651"/>
    </source>
</evidence>
<dbReference type="InterPro" id="IPR000210">
    <property type="entry name" value="BTB/POZ_dom"/>
</dbReference>
<feature type="domain" description="BTB" evidence="1">
    <location>
        <begin position="51"/>
        <end position="156"/>
    </location>
</feature>
<comment type="caution">
    <text evidence="2">The sequence shown here is derived from an EMBL/GenBank/DDBJ whole genome shotgun (WGS) entry which is preliminary data.</text>
</comment>
<dbReference type="Proteomes" id="UP000813461">
    <property type="component" value="Unassembled WGS sequence"/>
</dbReference>
<dbReference type="OrthoDB" id="5275938at2759"/>
<organism evidence="2 3">
    <name type="scientific">Paraphoma chrysanthemicola</name>
    <dbReference type="NCBI Taxonomy" id="798071"/>
    <lineage>
        <taxon>Eukaryota</taxon>
        <taxon>Fungi</taxon>
        <taxon>Dikarya</taxon>
        <taxon>Ascomycota</taxon>
        <taxon>Pezizomycotina</taxon>
        <taxon>Dothideomycetes</taxon>
        <taxon>Pleosporomycetidae</taxon>
        <taxon>Pleosporales</taxon>
        <taxon>Pleosporineae</taxon>
        <taxon>Phaeosphaeriaceae</taxon>
        <taxon>Paraphoma</taxon>
    </lineage>
</organism>
<protein>
    <recommendedName>
        <fullName evidence="1">BTB domain-containing protein</fullName>
    </recommendedName>
</protein>
<keyword evidence="3" id="KW-1185">Reference proteome</keyword>
<dbReference type="InterPro" id="IPR011333">
    <property type="entry name" value="SKP1/BTB/POZ_sf"/>
</dbReference>
<dbReference type="Pfam" id="PF00651">
    <property type="entry name" value="BTB"/>
    <property type="match status" value="1"/>
</dbReference>
<reference evidence="2" key="1">
    <citation type="journal article" date="2021" name="Nat. Commun.">
        <title>Genetic determinants of endophytism in the Arabidopsis root mycobiome.</title>
        <authorList>
            <person name="Mesny F."/>
            <person name="Miyauchi S."/>
            <person name="Thiergart T."/>
            <person name="Pickel B."/>
            <person name="Atanasova L."/>
            <person name="Karlsson M."/>
            <person name="Huettel B."/>
            <person name="Barry K.W."/>
            <person name="Haridas S."/>
            <person name="Chen C."/>
            <person name="Bauer D."/>
            <person name="Andreopoulos W."/>
            <person name="Pangilinan J."/>
            <person name="LaButti K."/>
            <person name="Riley R."/>
            <person name="Lipzen A."/>
            <person name="Clum A."/>
            <person name="Drula E."/>
            <person name="Henrissat B."/>
            <person name="Kohler A."/>
            <person name="Grigoriev I.V."/>
            <person name="Martin F.M."/>
            <person name="Hacquard S."/>
        </authorList>
    </citation>
    <scope>NUCLEOTIDE SEQUENCE</scope>
    <source>
        <strain evidence="2">MPI-SDFR-AT-0120</strain>
    </source>
</reference>
<dbReference type="SUPFAM" id="SSF54695">
    <property type="entry name" value="POZ domain"/>
    <property type="match status" value="1"/>
</dbReference>
<evidence type="ECO:0000313" key="3">
    <source>
        <dbReference type="Proteomes" id="UP000813461"/>
    </source>
</evidence>
<gene>
    <name evidence="2" type="ORF">FB567DRAFT_438069</name>
</gene>
<dbReference type="EMBL" id="JAGMVJ010000005">
    <property type="protein sequence ID" value="KAH7090248.1"/>
    <property type="molecule type" value="Genomic_DNA"/>
</dbReference>
<sequence>MIAPTPAGTNVSSASAASLFGSNAPSNVAKPSTSLKRKANDLNLPIVCIDTMHDLTLIVGTPDSPGGQKAFQVNKGSVRHASSVWGAMLSGDWAESGMSEVAFPDDSCYAFQIVLEIAHLQFAKLPESLTQKQLIDIAKLADKYDLGQVLPAVVEFKKWLQPYKDSAGHWPTDTDFQDFAIITSAFKLPAEFDYIINWLALHVNVDELGKYYYQDSKQKKVTLGSCLPSRVFGKIDVISGKFEFLRTDDSNKNL</sequence>
<name>A0A8K0RDC1_9PLEO</name>